<name>A0A5B2XH98_9PSEU</name>
<evidence type="ECO:0000256" key="2">
    <source>
        <dbReference type="ARBA" id="ARBA00022692"/>
    </source>
</evidence>
<dbReference type="GO" id="GO:0004252">
    <property type="term" value="F:serine-type endopeptidase activity"/>
    <property type="evidence" value="ECO:0007669"/>
    <property type="project" value="InterPro"/>
</dbReference>
<comment type="caution">
    <text evidence="6">The sequence shown here is derived from an EMBL/GenBank/DDBJ whole genome shotgun (WGS) entry which is preliminary data.</text>
</comment>
<dbReference type="GO" id="GO:0006508">
    <property type="term" value="P:proteolysis"/>
    <property type="evidence" value="ECO:0007669"/>
    <property type="project" value="UniProtKB-KW"/>
</dbReference>
<comment type="subcellular location">
    <subcellularLocation>
        <location evidence="1">Membrane</location>
        <topology evidence="1">Multi-pass membrane protein</topology>
    </subcellularLocation>
</comment>
<dbReference type="InterPro" id="IPR043504">
    <property type="entry name" value="Peptidase_S1_PA_chymotrypsin"/>
</dbReference>
<evidence type="ECO:0000256" key="3">
    <source>
        <dbReference type="ARBA" id="ARBA00022989"/>
    </source>
</evidence>
<dbReference type="Pfam" id="PF13365">
    <property type="entry name" value="Trypsin_2"/>
    <property type="match status" value="1"/>
</dbReference>
<accession>A0A5B2XH98</accession>
<dbReference type="GO" id="GO:0009403">
    <property type="term" value="P:toxin biosynthetic process"/>
    <property type="evidence" value="ECO:0007669"/>
    <property type="project" value="InterPro"/>
</dbReference>
<keyword evidence="6" id="KW-0645">Protease</keyword>
<organism evidence="6 7">
    <name type="scientific">Solihabitans fulvus</name>
    <dbReference type="NCBI Taxonomy" id="1892852"/>
    <lineage>
        <taxon>Bacteria</taxon>
        <taxon>Bacillati</taxon>
        <taxon>Actinomycetota</taxon>
        <taxon>Actinomycetes</taxon>
        <taxon>Pseudonocardiales</taxon>
        <taxon>Pseudonocardiaceae</taxon>
        <taxon>Solihabitans</taxon>
    </lineage>
</organism>
<keyword evidence="7" id="KW-1185">Reference proteome</keyword>
<dbReference type="Gene3D" id="2.40.10.10">
    <property type="entry name" value="Trypsin-like serine proteases"/>
    <property type="match status" value="2"/>
</dbReference>
<dbReference type="PANTHER" id="PTHR43019">
    <property type="entry name" value="SERINE ENDOPROTEASE DEGS"/>
    <property type="match status" value="1"/>
</dbReference>
<dbReference type="Pfam" id="PF02674">
    <property type="entry name" value="Colicin_V"/>
    <property type="match status" value="1"/>
</dbReference>
<feature type="transmembrane region" description="Helical" evidence="5">
    <location>
        <begin position="61"/>
        <end position="80"/>
    </location>
</feature>
<dbReference type="NCBIfam" id="NF033740">
    <property type="entry name" value="MarP_fam_protase"/>
    <property type="match status" value="1"/>
</dbReference>
<keyword evidence="3 5" id="KW-1133">Transmembrane helix</keyword>
<dbReference type="EMBL" id="VUOB01000022">
    <property type="protein sequence ID" value="KAA2262261.1"/>
    <property type="molecule type" value="Genomic_DNA"/>
</dbReference>
<evidence type="ECO:0000256" key="1">
    <source>
        <dbReference type="ARBA" id="ARBA00004141"/>
    </source>
</evidence>
<dbReference type="SUPFAM" id="SSF50494">
    <property type="entry name" value="Trypsin-like serine proteases"/>
    <property type="match status" value="1"/>
</dbReference>
<protein>
    <submittedName>
        <fullName evidence="6">MarP family serine protease</fullName>
    </submittedName>
</protein>
<feature type="transmembrane region" description="Helical" evidence="5">
    <location>
        <begin position="29"/>
        <end position="49"/>
    </location>
</feature>
<dbReference type="InterPro" id="IPR047680">
    <property type="entry name" value="MarP-like"/>
</dbReference>
<dbReference type="GO" id="GO:0016020">
    <property type="term" value="C:membrane"/>
    <property type="evidence" value="ECO:0007669"/>
    <property type="project" value="UniProtKB-SubCell"/>
</dbReference>
<evidence type="ECO:0000256" key="4">
    <source>
        <dbReference type="ARBA" id="ARBA00023136"/>
    </source>
</evidence>
<dbReference type="OrthoDB" id="9766361at2"/>
<evidence type="ECO:0000256" key="5">
    <source>
        <dbReference type="SAM" id="Phobius"/>
    </source>
</evidence>
<dbReference type="Proteomes" id="UP000323454">
    <property type="component" value="Unassembled WGS sequence"/>
</dbReference>
<evidence type="ECO:0000313" key="6">
    <source>
        <dbReference type="EMBL" id="KAA2262261.1"/>
    </source>
</evidence>
<sequence>MNWVDLLVVALAVLAAVSGARQGMVTALPAFAGVLLGAVLGIRLAPLVVEQFSNQTTKVAFAVAIVVLLVALGETLGVYVGRSIKQRVDATRLRGVDNALGAVVQGAVVFAVAWLIALPLTTVAGLPGLASAIRGSTVLGAVNDVMPQSARNLSEELKNLLDVSGFPAAVDPFSKTPIRSAEPPDPALLNSPVAQQLQASVLKIRGRAPSCSRALEGSGFVVAPERVLTNAHVVAGTSEVAVEVGRGQLDATVVYYNPDVDIAILAVPDLSAPVLAFRQQDASPGQDGIVLGYPLDGPYTVSPARVRERFQLSGPDIYDSKKVRRDVYTVRATVRSGNSGGPLVDPTSDPKGQVLGVVFGAAVDDPETGFALTGSQVRDYVARASGYDHKVTTGVCTG</sequence>
<proteinExistence type="predicted"/>
<evidence type="ECO:0000313" key="7">
    <source>
        <dbReference type="Proteomes" id="UP000323454"/>
    </source>
</evidence>
<feature type="transmembrane region" description="Helical" evidence="5">
    <location>
        <begin position="100"/>
        <end position="126"/>
    </location>
</feature>
<dbReference type="InterPro" id="IPR003825">
    <property type="entry name" value="Colicin-V_CvpA"/>
</dbReference>
<dbReference type="RefSeq" id="WP_149849844.1">
    <property type="nucleotide sequence ID" value="NZ_VUOB01000022.1"/>
</dbReference>
<reference evidence="6 7" key="1">
    <citation type="submission" date="2019-09" db="EMBL/GenBank/DDBJ databases">
        <title>Goodfellowia gen. nov., a new genus of the Pseudonocardineae related to Actinoalloteichus, containing Goodfellowia coeruleoviolacea gen. nov., comb. nov. gen. nov., comb. nov.</title>
        <authorList>
            <person name="Labeda D."/>
        </authorList>
    </citation>
    <scope>NUCLEOTIDE SEQUENCE [LARGE SCALE GENOMIC DNA]</scope>
    <source>
        <strain evidence="6 7">AN110305</strain>
    </source>
</reference>
<dbReference type="PRINTS" id="PR00834">
    <property type="entry name" value="PROTEASES2C"/>
</dbReference>
<keyword evidence="6" id="KW-0378">Hydrolase</keyword>
<gene>
    <name evidence="6" type="ORF">F0L68_13320</name>
</gene>
<dbReference type="PANTHER" id="PTHR43019:SF23">
    <property type="entry name" value="PROTEASE DO-LIKE 5, CHLOROPLASTIC"/>
    <property type="match status" value="1"/>
</dbReference>
<keyword evidence="4 5" id="KW-0472">Membrane</keyword>
<keyword evidence="2 5" id="KW-0812">Transmembrane</keyword>
<reference evidence="6 7" key="2">
    <citation type="submission" date="2019-09" db="EMBL/GenBank/DDBJ databases">
        <authorList>
            <person name="Jin C."/>
        </authorList>
    </citation>
    <scope>NUCLEOTIDE SEQUENCE [LARGE SCALE GENOMIC DNA]</scope>
    <source>
        <strain evidence="6 7">AN110305</strain>
    </source>
</reference>
<dbReference type="InterPro" id="IPR001940">
    <property type="entry name" value="Peptidase_S1C"/>
</dbReference>
<dbReference type="AlphaFoldDB" id="A0A5B2XH98"/>
<dbReference type="InterPro" id="IPR009003">
    <property type="entry name" value="Peptidase_S1_PA"/>
</dbReference>